<proteinExistence type="predicted"/>
<evidence type="ECO:0000313" key="2">
    <source>
        <dbReference type="Proteomes" id="UP000621307"/>
    </source>
</evidence>
<reference evidence="1 2" key="1">
    <citation type="journal article" date="2020" name="ISME J.">
        <title>Comparative genomics reveals insights into cyanobacterial evolution and habitat adaptation.</title>
        <authorList>
            <person name="Chen M.Y."/>
            <person name="Teng W.K."/>
            <person name="Zhao L."/>
            <person name="Hu C.X."/>
            <person name="Zhou Y.K."/>
            <person name="Han B.P."/>
            <person name="Song L.R."/>
            <person name="Shu W.S."/>
        </authorList>
    </citation>
    <scope>NUCLEOTIDE SEQUENCE [LARGE SCALE GENOMIC DNA]</scope>
    <source>
        <strain evidence="1 2">FACHB-3921</strain>
    </source>
</reference>
<sequence length="109" mass="12360">MNTRFGYASVMLQSLKEEIGEFESSLNSNEEIGAYFISTAGGIRLRIESITYRDPYYIVFTGITDQGDKAKLVQHVTQTSILFVPIKVMPEENREPRRFGFSIAEGDEL</sequence>
<dbReference type="Pfam" id="PF19670">
    <property type="entry name" value="DUF6173"/>
    <property type="match status" value="1"/>
</dbReference>
<gene>
    <name evidence="1" type="ORF">H6G14_22500</name>
</gene>
<keyword evidence="2" id="KW-1185">Reference proteome</keyword>
<accession>A0ABR8BM82</accession>
<name>A0ABR8BM82_9NOSO</name>
<organism evidence="1 2">
    <name type="scientific">Nostoc parmelioides FACHB-3921</name>
    <dbReference type="NCBI Taxonomy" id="2692909"/>
    <lineage>
        <taxon>Bacteria</taxon>
        <taxon>Bacillati</taxon>
        <taxon>Cyanobacteriota</taxon>
        <taxon>Cyanophyceae</taxon>
        <taxon>Nostocales</taxon>
        <taxon>Nostocaceae</taxon>
        <taxon>Nostoc</taxon>
    </lineage>
</organism>
<protein>
    <recommendedName>
        <fullName evidence="3">CpcD</fullName>
    </recommendedName>
</protein>
<evidence type="ECO:0000313" key="1">
    <source>
        <dbReference type="EMBL" id="MBD2254048.1"/>
    </source>
</evidence>
<comment type="caution">
    <text evidence="1">The sequence shown here is derived from an EMBL/GenBank/DDBJ whole genome shotgun (WGS) entry which is preliminary data.</text>
</comment>
<dbReference type="InterPro" id="IPR046171">
    <property type="entry name" value="DUF6173"/>
</dbReference>
<evidence type="ECO:0008006" key="3">
    <source>
        <dbReference type="Google" id="ProtNLM"/>
    </source>
</evidence>
<dbReference type="Proteomes" id="UP000621307">
    <property type="component" value="Unassembled WGS sequence"/>
</dbReference>
<dbReference type="EMBL" id="JACJQL010000043">
    <property type="protein sequence ID" value="MBD2254048.1"/>
    <property type="molecule type" value="Genomic_DNA"/>
</dbReference>